<organism evidence="3 4">
    <name type="scientific">Corynebacterium durum F0235</name>
    <dbReference type="NCBI Taxonomy" id="1035195"/>
    <lineage>
        <taxon>Bacteria</taxon>
        <taxon>Bacillati</taxon>
        <taxon>Actinomycetota</taxon>
        <taxon>Actinomycetes</taxon>
        <taxon>Mycobacteriales</taxon>
        <taxon>Corynebacteriaceae</taxon>
        <taxon>Corynebacterium</taxon>
    </lineage>
</organism>
<feature type="transmembrane region" description="Helical" evidence="1">
    <location>
        <begin position="310"/>
        <end position="328"/>
    </location>
</feature>
<keyword evidence="4" id="KW-1185">Reference proteome</keyword>
<feature type="transmembrane region" description="Helical" evidence="1">
    <location>
        <begin position="35"/>
        <end position="53"/>
    </location>
</feature>
<feature type="transmembrane region" description="Helical" evidence="1">
    <location>
        <begin position="169"/>
        <end position="188"/>
    </location>
</feature>
<dbReference type="AlphaFoldDB" id="L1MHM7"/>
<feature type="transmembrane region" description="Helical" evidence="1">
    <location>
        <begin position="237"/>
        <end position="255"/>
    </location>
</feature>
<dbReference type="Pfam" id="PF04235">
    <property type="entry name" value="DUF418"/>
    <property type="match status" value="1"/>
</dbReference>
<dbReference type="Proteomes" id="UP000010445">
    <property type="component" value="Unassembled WGS sequence"/>
</dbReference>
<proteinExistence type="predicted"/>
<feature type="domain" description="DUF418" evidence="2">
    <location>
        <begin position="197"/>
        <end position="344"/>
    </location>
</feature>
<accession>L1MHM7</accession>
<dbReference type="InterPro" id="IPR052529">
    <property type="entry name" value="Bact_Transport_Assoc"/>
</dbReference>
<dbReference type="PATRIC" id="fig|1035195.3.peg.1114"/>
<sequence length="346" mass="38052">MWLFTNIDGLFGALNSTTPQPLAERMIVALSQGKFLALLSLIFGVGLALQLDSARRRNQRWPGPYIRRMLLLLLDGAINFLLIAEFDVLMGYAITGLIVSYLVLTKPRTQRIAIITLGTIHVALLSLIAWVAEFYSGGTGDIPTSAHVNTPYAHGSFLDLVMFRLNNAALFRSESILIAALTIAMFLLGVRLYEARVFNPEATSLRKKLLLIGAVALPIDLALGIAGNTGLVLLERYVVAPFTAMGLLALIIEACQRLGTTNLTGRLLQNVGRTALSCYLLQNLLGGIFFYGWGFGLVNHVQSWRIPATMLGYIVIAAAVVMFANLWLRRFSTGPVEWLWKKMAQL</sequence>
<name>L1MHM7_9CORY</name>
<evidence type="ECO:0000313" key="4">
    <source>
        <dbReference type="Proteomes" id="UP000010445"/>
    </source>
</evidence>
<dbReference type="EMBL" id="AMEM01000017">
    <property type="protein sequence ID" value="EKX90742.1"/>
    <property type="molecule type" value="Genomic_DNA"/>
</dbReference>
<feature type="transmembrane region" description="Helical" evidence="1">
    <location>
        <begin position="276"/>
        <end position="298"/>
    </location>
</feature>
<evidence type="ECO:0000259" key="2">
    <source>
        <dbReference type="Pfam" id="PF04235"/>
    </source>
</evidence>
<dbReference type="PANTHER" id="PTHR30590:SF2">
    <property type="entry name" value="INNER MEMBRANE PROTEIN"/>
    <property type="match status" value="1"/>
</dbReference>
<evidence type="ECO:0000313" key="3">
    <source>
        <dbReference type="EMBL" id="EKX90742.1"/>
    </source>
</evidence>
<dbReference type="eggNOG" id="COG2311">
    <property type="taxonomic scope" value="Bacteria"/>
</dbReference>
<dbReference type="InterPro" id="IPR007349">
    <property type="entry name" value="DUF418"/>
</dbReference>
<keyword evidence="1" id="KW-0472">Membrane</keyword>
<gene>
    <name evidence="3" type="ORF">HMPREF9997_01239</name>
</gene>
<evidence type="ECO:0000256" key="1">
    <source>
        <dbReference type="SAM" id="Phobius"/>
    </source>
</evidence>
<feature type="transmembrane region" description="Helical" evidence="1">
    <location>
        <begin position="89"/>
        <end position="105"/>
    </location>
</feature>
<feature type="transmembrane region" description="Helical" evidence="1">
    <location>
        <begin position="209"/>
        <end position="231"/>
    </location>
</feature>
<protein>
    <recommendedName>
        <fullName evidence="2">DUF418 domain-containing protein</fullName>
    </recommendedName>
</protein>
<reference evidence="3 4" key="1">
    <citation type="submission" date="2012-05" db="EMBL/GenBank/DDBJ databases">
        <authorList>
            <person name="Weinstock G."/>
            <person name="Sodergren E."/>
            <person name="Lobos E.A."/>
            <person name="Fulton L."/>
            <person name="Fulton R."/>
            <person name="Courtney L."/>
            <person name="Fronick C."/>
            <person name="O'Laughlin M."/>
            <person name="Godfrey J."/>
            <person name="Wilson R.M."/>
            <person name="Miner T."/>
            <person name="Farmer C."/>
            <person name="Delehaunty K."/>
            <person name="Cordes M."/>
            <person name="Minx P."/>
            <person name="Tomlinson C."/>
            <person name="Chen J."/>
            <person name="Wollam A."/>
            <person name="Pepin K.H."/>
            <person name="Bhonagiri V."/>
            <person name="Zhang X."/>
            <person name="Suruliraj S."/>
            <person name="Warren W."/>
            <person name="Mitreva M."/>
            <person name="Mardis E.R."/>
            <person name="Wilson R.K."/>
        </authorList>
    </citation>
    <scope>NUCLEOTIDE SEQUENCE [LARGE SCALE GENOMIC DNA]</scope>
    <source>
        <strain evidence="3 4">F0235</strain>
    </source>
</reference>
<keyword evidence="1" id="KW-1133">Transmembrane helix</keyword>
<comment type="caution">
    <text evidence="3">The sequence shown here is derived from an EMBL/GenBank/DDBJ whole genome shotgun (WGS) entry which is preliminary data.</text>
</comment>
<keyword evidence="1" id="KW-0812">Transmembrane</keyword>
<dbReference type="STRING" id="1035195.HMPREF9997_01239"/>
<dbReference type="HOGENOM" id="CLU_039610_0_0_11"/>
<dbReference type="PANTHER" id="PTHR30590">
    <property type="entry name" value="INNER MEMBRANE PROTEIN"/>
    <property type="match status" value="1"/>
</dbReference>
<feature type="transmembrane region" description="Helical" evidence="1">
    <location>
        <begin position="65"/>
        <end position="83"/>
    </location>
</feature>
<feature type="transmembrane region" description="Helical" evidence="1">
    <location>
        <begin position="112"/>
        <end position="132"/>
    </location>
</feature>